<dbReference type="Proteomes" id="UP000009082">
    <property type="component" value="Unassembled WGS sequence"/>
</dbReference>
<organism evidence="1 2">
    <name type="scientific">Vairimorpha ceranae (strain BRL01)</name>
    <name type="common">Microsporidian parasite</name>
    <name type="synonym">Nosema ceranae</name>
    <dbReference type="NCBI Taxonomy" id="578460"/>
    <lineage>
        <taxon>Eukaryota</taxon>
        <taxon>Fungi</taxon>
        <taxon>Fungi incertae sedis</taxon>
        <taxon>Microsporidia</taxon>
        <taxon>Nosematidae</taxon>
        <taxon>Vairimorpha</taxon>
    </lineage>
</organism>
<protein>
    <submittedName>
        <fullName evidence="1">Uncharacterized protein</fullName>
    </submittedName>
</protein>
<dbReference type="VEuPathDB" id="MicrosporidiaDB:NCER_102366"/>
<dbReference type="HOGENOM" id="CLU_133396_0_0_1"/>
<evidence type="ECO:0000313" key="1">
    <source>
        <dbReference type="EMBL" id="EEQ81283.1"/>
    </source>
</evidence>
<sequence>MKKQSPTDLIHFNLSKNFKYLSIRNRIILNSRWFKTFTNETFELLMNDIETLCLSENTKKLLLELVEFLKEVAQFIVSFKNHFHLQKYNKCNIISNLTLIETIMTELILKFDFKEIEIFLNQVIQKYNAKFSDLNFQKVLSEIFYNIEWFENKYKRYVYYIIRLKNFLKKL</sequence>
<reference evidence="1 2" key="1">
    <citation type="journal article" date="2009" name="PLoS Pathog.">
        <title>Genomic analyses of the microsporidian Nosema ceranae, an emergent pathogen of honey bees.</title>
        <authorList>
            <person name="Cornman R.S."/>
            <person name="Chen Y.P."/>
            <person name="Schatz M.C."/>
            <person name="Street C."/>
            <person name="Zhao Y."/>
            <person name="Desany B."/>
            <person name="Egholm M."/>
            <person name="Hutchison S."/>
            <person name="Pettis J.S."/>
            <person name="Lipkin W.I."/>
            <person name="Evans J.D."/>
        </authorList>
    </citation>
    <scope>NUCLEOTIDE SEQUENCE [LARGE SCALE GENOMIC DNA]</scope>
    <source>
        <strain evidence="1 2">BRL01</strain>
    </source>
</reference>
<dbReference type="AlphaFoldDB" id="C4VBW9"/>
<gene>
    <name evidence="1" type="ORF">NCER_102366</name>
</gene>
<dbReference type="KEGG" id="nce:NCER_102366"/>
<proteinExistence type="predicted"/>
<evidence type="ECO:0000313" key="2">
    <source>
        <dbReference type="Proteomes" id="UP000009082"/>
    </source>
</evidence>
<dbReference type="InParanoid" id="C4VBW9"/>
<comment type="caution">
    <text evidence="1">The sequence shown here is derived from an EMBL/GenBank/DDBJ whole genome shotgun (WGS) entry which is preliminary data.</text>
</comment>
<dbReference type="EMBL" id="ACOL01001053">
    <property type="protein sequence ID" value="EEQ81283.1"/>
    <property type="molecule type" value="Genomic_DNA"/>
</dbReference>
<accession>C4VBW9</accession>
<name>C4VBW9_VAIC1</name>